<feature type="domain" description="GGDEF" evidence="4">
    <location>
        <begin position="420"/>
        <end position="554"/>
    </location>
</feature>
<feature type="transmembrane region" description="Helical" evidence="1">
    <location>
        <begin position="188"/>
        <end position="214"/>
    </location>
</feature>
<dbReference type="Pfam" id="PF00563">
    <property type="entry name" value="EAL"/>
    <property type="match status" value="1"/>
</dbReference>
<protein>
    <submittedName>
        <fullName evidence="6">EAL domain-containing protein</fullName>
    </submittedName>
</protein>
<dbReference type="SMART" id="SM00267">
    <property type="entry name" value="GGDEF"/>
    <property type="match status" value="1"/>
</dbReference>
<organism evidence="6 7">
    <name type="scientific">Halioxenophilus aromaticivorans</name>
    <dbReference type="NCBI Taxonomy" id="1306992"/>
    <lineage>
        <taxon>Bacteria</taxon>
        <taxon>Pseudomonadati</taxon>
        <taxon>Pseudomonadota</taxon>
        <taxon>Gammaproteobacteria</taxon>
        <taxon>Alteromonadales</taxon>
        <taxon>Alteromonadaceae</taxon>
        <taxon>Halioxenophilus</taxon>
    </lineage>
</organism>
<dbReference type="PROSITE" id="PS50924">
    <property type="entry name" value="MHYT"/>
    <property type="match status" value="1"/>
</dbReference>
<dbReference type="InterPro" id="IPR035965">
    <property type="entry name" value="PAS-like_dom_sf"/>
</dbReference>
<feature type="transmembrane region" description="Helical" evidence="1">
    <location>
        <begin position="229"/>
        <end position="250"/>
    </location>
</feature>
<dbReference type="SUPFAM" id="SSF55073">
    <property type="entry name" value="Nucleotide cyclase"/>
    <property type="match status" value="1"/>
</dbReference>
<dbReference type="SMART" id="SM00052">
    <property type="entry name" value="EAL"/>
    <property type="match status" value="1"/>
</dbReference>
<name>A0AAV3TXB6_9ALTE</name>
<feature type="domain" description="EAL" evidence="3">
    <location>
        <begin position="563"/>
        <end position="818"/>
    </location>
</feature>
<dbReference type="AlphaFoldDB" id="A0AAV3TXB6"/>
<feature type="domain" description="PAS" evidence="2">
    <location>
        <begin position="264"/>
        <end position="305"/>
    </location>
</feature>
<dbReference type="SUPFAM" id="SSF141868">
    <property type="entry name" value="EAL domain-like"/>
    <property type="match status" value="1"/>
</dbReference>
<feature type="domain" description="MHYT" evidence="5">
    <location>
        <begin position="21"/>
        <end position="213"/>
    </location>
</feature>
<dbReference type="InterPro" id="IPR035919">
    <property type="entry name" value="EAL_sf"/>
</dbReference>
<dbReference type="CDD" id="cd01949">
    <property type="entry name" value="GGDEF"/>
    <property type="match status" value="1"/>
</dbReference>
<comment type="caution">
    <text evidence="6">The sequence shown here is derived from an EMBL/GenBank/DDBJ whole genome shotgun (WGS) entry which is preliminary data.</text>
</comment>
<dbReference type="PROSITE" id="PS50887">
    <property type="entry name" value="GGDEF"/>
    <property type="match status" value="1"/>
</dbReference>
<dbReference type="NCBIfam" id="TIGR00254">
    <property type="entry name" value="GGDEF"/>
    <property type="match status" value="1"/>
</dbReference>
<evidence type="ECO:0000259" key="3">
    <source>
        <dbReference type="PROSITE" id="PS50883"/>
    </source>
</evidence>
<evidence type="ECO:0000259" key="2">
    <source>
        <dbReference type="PROSITE" id="PS50112"/>
    </source>
</evidence>
<evidence type="ECO:0000256" key="1">
    <source>
        <dbReference type="PROSITE-ProRule" id="PRU00244"/>
    </source>
</evidence>
<dbReference type="InterPro" id="IPR001633">
    <property type="entry name" value="EAL_dom"/>
</dbReference>
<dbReference type="CDD" id="cd01948">
    <property type="entry name" value="EAL"/>
    <property type="match status" value="1"/>
</dbReference>
<dbReference type="GO" id="GO:0016020">
    <property type="term" value="C:membrane"/>
    <property type="evidence" value="ECO:0007669"/>
    <property type="project" value="UniProtKB-UniRule"/>
</dbReference>
<dbReference type="Gene3D" id="3.20.20.450">
    <property type="entry name" value="EAL domain"/>
    <property type="match status" value="1"/>
</dbReference>
<keyword evidence="1" id="KW-1133">Transmembrane helix</keyword>
<feature type="transmembrane region" description="Helical" evidence="1">
    <location>
        <begin position="119"/>
        <end position="138"/>
    </location>
</feature>
<reference evidence="7" key="1">
    <citation type="journal article" date="2019" name="Int. J. Syst. Evol. Microbiol.">
        <title>The Global Catalogue of Microorganisms (GCM) 10K type strain sequencing project: providing services to taxonomists for standard genome sequencing and annotation.</title>
        <authorList>
            <consortium name="The Broad Institute Genomics Platform"/>
            <consortium name="The Broad Institute Genome Sequencing Center for Infectious Disease"/>
            <person name="Wu L."/>
            <person name="Ma J."/>
        </authorList>
    </citation>
    <scope>NUCLEOTIDE SEQUENCE [LARGE SCALE GENOMIC DNA]</scope>
    <source>
        <strain evidence="7">JCM 19134</strain>
    </source>
</reference>
<dbReference type="Gene3D" id="3.30.70.270">
    <property type="match status" value="1"/>
</dbReference>
<proteinExistence type="predicted"/>
<dbReference type="InterPro" id="IPR029787">
    <property type="entry name" value="Nucleotide_cyclase"/>
</dbReference>
<sequence>MDFWRLLSPAAADGTLLIGHHNPWVGGAAFFLAVVGASVLVPAVNRYRGHQHRYVWLLGGALTMGLGFWGMHFASMLAYHLPVIHGYDRTHSLLSMVPVIVACGLCIFLCSFNRSPPYHVVLAALVLGIGIAGTHFWGMEAMRLPVAMHYKPGLFFVSLLAAFVLPLGALLSVHWLRKKVSHHSNALPLVATLAVGLSVCAFHILAMSATYFVVTDPSVLVTTHPVPRGLMAAIVLVAILVVLLLIGLLLDRRWVDLSQSLARSEQRFTRMAQNSGVAIFTYNQNGVVYANPALSTILGYDKKEIETLPLAEVLGQDCADFALGAINGKPVEGENFQSQFEVTTKSGHVRWIYLSISVERKCQALIGLASSFDITSQKLAESNYRKLAYKDSLTRLANRAMFIDRVEHHLALLNRRGGNITSCILLIDLDKFKVTNDTLGHAHGDQLLQAVGERLLACSRSSDTVARLGGDEFVILAEGADDIYDIQAIAEKIIEEFKTPLNIGVQQVQVEISMGALPIVPKAYNSSDDILRDADIAMYRAKKVNGSYWVIFNEELDASARRMRQLQIELKQTIEQGSLQFFYQPIIDIAEQRVVGFESLARWQRETGEWVSPAEFIPLAERSGSVSDIGLWALKRAAQQVAQWSARFNRRDIYISINIAAVSFGDERFYQLLDDMFAQYDLAPGQIRIELTERILMENADMVLPKLEKLLQMGCNLMLDDFGTGYSSLSYLHRLPINTVKIDRSFIESLNQDQQAPAIVKSIVGLAENLNMSVISEGVETPQQSAQLLDLGCQVVQGFLYSKPMPPEAAEAYYEQYNSTGNIVSDDSLAANMM</sequence>
<dbReference type="EMBL" id="BAABLX010000003">
    <property type="protein sequence ID" value="GAA4930851.1"/>
    <property type="molecule type" value="Genomic_DNA"/>
</dbReference>
<dbReference type="CDD" id="cd00130">
    <property type="entry name" value="PAS"/>
    <property type="match status" value="1"/>
</dbReference>
<dbReference type="Pfam" id="PF03707">
    <property type="entry name" value="MHYT"/>
    <property type="match status" value="2"/>
</dbReference>
<dbReference type="NCBIfam" id="TIGR00229">
    <property type="entry name" value="sensory_box"/>
    <property type="match status" value="1"/>
</dbReference>
<dbReference type="Gene3D" id="3.30.450.20">
    <property type="entry name" value="PAS domain"/>
    <property type="match status" value="1"/>
</dbReference>
<dbReference type="SUPFAM" id="SSF55785">
    <property type="entry name" value="PYP-like sensor domain (PAS domain)"/>
    <property type="match status" value="1"/>
</dbReference>
<dbReference type="PROSITE" id="PS50883">
    <property type="entry name" value="EAL"/>
    <property type="match status" value="1"/>
</dbReference>
<keyword evidence="1" id="KW-0812">Transmembrane</keyword>
<dbReference type="RefSeq" id="WP_345416135.1">
    <property type="nucleotide sequence ID" value="NZ_AP031496.1"/>
</dbReference>
<evidence type="ECO:0000259" key="4">
    <source>
        <dbReference type="PROSITE" id="PS50887"/>
    </source>
</evidence>
<dbReference type="InterPro" id="IPR052155">
    <property type="entry name" value="Biofilm_reg_signaling"/>
</dbReference>
<dbReference type="InterPro" id="IPR000014">
    <property type="entry name" value="PAS"/>
</dbReference>
<evidence type="ECO:0000313" key="7">
    <source>
        <dbReference type="Proteomes" id="UP001409585"/>
    </source>
</evidence>
<dbReference type="PROSITE" id="PS50112">
    <property type="entry name" value="PAS"/>
    <property type="match status" value="1"/>
</dbReference>
<keyword evidence="1" id="KW-0472">Membrane</keyword>
<dbReference type="PANTHER" id="PTHR44757:SF2">
    <property type="entry name" value="BIOFILM ARCHITECTURE MAINTENANCE PROTEIN MBAA"/>
    <property type="match status" value="1"/>
</dbReference>
<dbReference type="InterPro" id="IPR000160">
    <property type="entry name" value="GGDEF_dom"/>
</dbReference>
<gene>
    <name evidence="6" type="ORF">GCM10025791_03600</name>
</gene>
<dbReference type="InterPro" id="IPR005330">
    <property type="entry name" value="MHYT_dom"/>
</dbReference>
<feature type="transmembrane region" description="Helical" evidence="1">
    <location>
        <begin position="153"/>
        <end position="176"/>
    </location>
</feature>
<accession>A0AAV3TXB6</accession>
<dbReference type="Pfam" id="PF13426">
    <property type="entry name" value="PAS_9"/>
    <property type="match status" value="1"/>
</dbReference>
<dbReference type="PANTHER" id="PTHR44757">
    <property type="entry name" value="DIGUANYLATE CYCLASE DGCP"/>
    <property type="match status" value="1"/>
</dbReference>
<dbReference type="Pfam" id="PF00990">
    <property type="entry name" value="GGDEF"/>
    <property type="match status" value="1"/>
</dbReference>
<keyword evidence="7" id="KW-1185">Reference proteome</keyword>
<feature type="transmembrane region" description="Helical" evidence="1">
    <location>
        <begin position="56"/>
        <end position="81"/>
    </location>
</feature>
<dbReference type="InterPro" id="IPR043128">
    <property type="entry name" value="Rev_trsase/Diguanyl_cyclase"/>
</dbReference>
<feature type="transmembrane region" description="Helical" evidence="1">
    <location>
        <begin position="24"/>
        <end position="44"/>
    </location>
</feature>
<feature type="transmembrane region" description="Helical" evidence="1">
    <location>
        <begin position="93"/>
        <end position="112"/>
    </location>
</feature>
<evidence type="ECO:0000313" key="6">
    <source>
        <dbReference type="EMBL" id="GAA4930851.1"/>
    </source>
</evidence>
<evidence type="ECO:0000259" key="5">
    <source>
        <dbReference type="PROSITE" id="PS50924"/>
    </source>
</evidence>
<dbReference type="Proteomes" id="UP001409585">
    <property type="component" value="Unassembled WGS sequence"/>
</dbReference>